<evidence type="ECO:0000256" key="2">
    <source>
        <dbReference type="ARBA" id="ARBA00022566"/>
    </source>
</evidence>
<gene>
    <name evidence="5" type="ORF">RF11_00707</name>
</gene>
<keyword evidence="5" id="KW-0418">Kinase</keyword>
<dbReference type="PROSITE" id="PS00889">
    <property type="entry name" value="CNMP_BINDING_2"/>
    <property type="match status" value="1"/>
</dbReference>
<comment type="caution">
    <text evidence="5">The sequence shown here is derived from an EMBL/GenBank/DDBJ whole genome shotgun (WGS) entry which is preliminary data.</text>
</comment>
<dbReference type="GO" id="GO:0030552">
    <property type="term" value="F:cAMP binding"/>
    <property type="evidence" value="ECO:0007669"/>
    <property type="project" value="UniProtKB-KW"/>
</dbReference>
<dbReference type="GO" id="GO:0005952">
    <property type="term" value="C:cAMP-dependent protein kinase complex"/>
    <property type="evidence" value="ECO:0007669"/>
    <property type="project" value="InterPro"/>
</dbReference>
<dbReference type="GO" id="GO:0005829">
    <property type="term" value="C:cytosol"/>
    <property type="evidence" value="ECO:0007669"/>
    <property type="project" value="TreeGrafter"/>
</dbReference>
<reference evidence="5 6" key="1">
    <citation type="journal article" date="2014" name="Genome Biol. Evol.">
        <title>The genome of the myxosporean Thelohanellus kitauei shows adaptations to nutrient acquisition within its fish host.</title>
        <authorList>
            <person name="Yang Y."/>
            <person name="Xiong J."/>
            <person name="Zhou Z."/>
            <person name="Huo F."/>
            <person name="Miao W."/>
            <person name="Ran C."/>
            <person name="Liu Y."/>
            <person name="Zhang J."/>
            <person name="Feng J."/>
            <person name="Wang M."/>
            <person name="Wang M."/>
            <person name="Wang L."/>
            <person name="Yao B."/>
        </authorList>
    </citation>
    <scope>NUCLEOTIDE SEQUENCE [LARGE SCALE GENOMIC DNA]</scope>
    <source>
        <strain evidence="5">Wuqing</strain>
    </source>
</reference>
<dbReference type="CDD" id="cd00038">
    <property type="entry name" value="CAP_ED"/>
    <property type="match status" value="1"/>
</dbReference>
<keyword evidence="5" id="KW-0808">Transferase</keyword>
<dbReference type="InterPro" id="IPR018490">
    <property type="entry name" value="cNMP-bd_dom_sf"/>
</dbReference>
<protein>
    <submittedName>
        <fullName evidence="5">cGMP-dependent protein kinase 1</fullName>
    </submittedName>
</protein>
<keyword evidence="2" id="KW-0116">cAMP-binding</keyword>
<dbReference type="SMART" id="SM00100">
    <property type="entry name" value="cNMP"/>
    <property type="match status" value="1"/>
</dbReference>
<evidence type="ECO:0000259" key="4">
    <source>
        <dbReference type="PROSITE" id="PS50042"/>
    </source>
</evidence>
<dbReference type="InterPro" id="IPR000595">
    <property type="entry name" value="cNMP-bd_dom"/>
</dbReference>
<dbReference type="PRINTS" id="PR00103">
    <property type="entry name" value="CAMPKINASE"/>
</dbReference>
<evidence type="ECO:0000256" key="3">
    <source>
        <dbReference type="ARBA" id="ARBA00023149"/>
    </source>
</evidence>
<dbReference type="InterPro" id="IPR050503">
    <property type="entry name" value="cAMP-dep_PK_reg_su-like"/>
</dbReference>
<evidence type="ECO:0000313" key="6">
    <source>
        <dbReference type="Proteomes" id="UP000031668"/>
    </source>
</evidence>
<sequence>MIIKAILNNDILKRIEANQIQQLVNKMIPINFKQDTYIIKENDIGDCLYVIEDGMVNIYKENKLITPEPLAPGTLFGELALLYNCRRTATVVAITDMKLWYLQRKDFQMIMKMNIKKIRANIFKFLKL</sequence>
<proteinExistence type="inferred from homology"/>
<dbReference type="InterPro" id="IPR014710">
    <property type="entry name" value="RmlC-like_jellyroll"/>
</dbReference>
<dbReference type="InterPro" id="IPR018488">
    <property type="entry name" value="cNMP-bd_CS"/>
</dbReference>
<dbReference type="GO" id="GO:0016301">
    <property type="term" value="F:kinase activity"/>
    <property type="evidence" value="ECO:0007669"/>
    <property type="project" value="UniProtKB-KW"/>
</dbReference>
<evidence type="ECO:0000256" key="1">
    <source>
        <dbReference type="ARBA" id="ARBA00005753"/>
    </source>
</evidence>
<dbReference type="Proteomes" id="UP000031668">
    <property type="component" value="Unassembled WGS sequence"/>
</dbReference>
<evidence type="ECO:0000313" key="5">
    <source>
        <dbReference type="EMBL" id="KII74629.1"/>
    </source>
</evidence>
<dbReference type="SUPFAM" id="SSF51206">
    <property type="entry name" value="cAMP-binding domain-like"/>
    <property type="match status" value="1"/>
</dbReference>
<accession>A0A0C2JA31</accession>
<comment type="similarity">
    <text evidence="1">Belongs to the cAMP-dependent kinase regulatory chain family.</text>
</comment>
<feature type="domain" description="Cyclic nucleotide-binding" evidence="4">
    <location>
        <begin position="11"/>
        <end position="128"/>
    </location>
</feature>
<keyword evidence="2" id="KW-0547">Nucleotide-binding</keyword>
<name>A0A0C2JA31_THEKT</name>
<dbReference type="Pfam" id="PF00027">
    <property type="entry name" value="cNMP_binding"/>
    <property type="match status" value="1"/>
</dbReference>
<dbReference type="PROSITE" id="PS50042">
    <property type="entry name" value="CNMP_BINDING_3"/>
    <property type="match status" value="1"/>
</dbReference>
<dbReference type="GO" id="GO:0034236">
    <property type="term" value="F:protein kinase A catalytic subunit binding"/>
    <property type="evidence" value="ECO:0007669"/>
    <property type="project" value="TreeGrafter"/>
</dbReference>
<dbReference type="Gene3D" id="2.60.120.10">
    <property type="entry name" value="Jelly Rolls"/>
    <property type="match status" value="1"/>
</dbReference>
<keyword evidence="6" id="KW-1185">Reference proteome</keyword>
<dbReference type="OMA" id="ECMYERN"/>
<organism evidence="5 6">
    <name type="scientific">Thelohanellus kitauei</name>
    <name type="common">Myxosporean</name>
    <dbReference type="NCBI Taxonomy" id="669202"/>
    <lineage>
        <taxon>Eukaryota</taxon>
        <taxon>Metazoa</taxon>
        <taxon>Cnidaria</taxon>
        <taxon>Myxozoa</taxon>
        <taxon>Myxosporea</taxon>
        <taxon>Bivalvulida</taxon>
        <taxon>Platysporina</taxon>
        <taxon>Myxobolidae</taxon>
        <taxon>Thelohanellus</taxon>
    </lineage>
</organism>
<dbReference type="PANTHER" id="PTHR11635">
    <property type="entry name" value="CAMP-DEPENDENT PROTEIN KINASE REGULATORY CHAIN"/>
    <property type="match status" value="1"/>
</dbReference>
<dbReference type="EMBL" id="JWZT01000332">
    <property type="protein sequence ID" value="KII74629.1"/>
    <property type="molecule type" value="Genomic_DNA"/>
</dbReference>
<keyword evidence="3" id="KW-0114">cAMP</keyword>
<dbReference type="OrthoDB" id="5990326at2759"/>
<dbReference type="GO" id="GO:0004862">
    <property type="term" value="F:cAMP-dependent protein kinase inhibitor activity"/>
    <property type="evidence" value="ECO:0007669"/>
    <property type="project" value="TreeGrafter"/>
</dbReference>
<dbReference type="PANTHER" id="PTHR11635:SF152">
    <property type="entry name" value="CAMP-DEPENDENT PROTEIN KINASE TYPE I REGULATORY SUBUNIT-RELATED"/>
    <property type="match status" value="1"/>
</dbReference>
<dbReference type="AlphaFoldDB" id="A0A0C2JA31"/>